<evidence type="ECO:0000256" key="6">
    <source>
        <dbReference type="ARBA" id="ARBA00022946"/>
    </source>
</evidence>
<dbReference type="InterPro" id="IPR016084">
    <property type="entry name" value="Haem_Oase-like_multi-hlx"/>
</dbReference>
<dbReference type="GO" id="GO:0010024">
    <property type="term" value="P:phytochromobilin biosynthetic process"/>
    <property type="evidence" value="ECO:0007669"/>
    <property type="project" value="TreeGrafter"/>
</dbReference>
<dbReference type="Pfam" id="PF01126">
    <property type="entry name" value="Heme_oxygenase"/>
    <property type="match status" value="1"/>
</dbReference>
<evidence type="ECO:0000313" key="8">
    <source>
        <dbReference type="EMBL" id="CAI0558250.1"/>
    </source>
</evidence>
<dbReference type="AlphaFoldDB" id="A0AAV0RKU0"/>
<keyword evidence="9" id="KW-1185">Reference proteome</keyword>
<dbReference type="PANTHER" id="PTHR35703:SF1">
    <property type="entry name" value="INACTIVE HEME OXYGENASE 2, CHLOROPLASTIC-RELATED"/>
    <property type="match status" value="1"/>
</dbReference>
<evidence type="ECO:0008006" key="10">
    <source>
        <dbReference type="Google" id="ProtNLM"/>
    </source>
</evidence>
<dbReference type="GO" id="GO:0015979">
    <property type="term" value="P:photosynthesis"/>
    <property type="evidence" value="ECO:0007669"/>
    <property type="project" value="UniProtKB-KW"/>
</dbReference>
<comment type="caution">
    <text evidence="8">The sequence shown here is derived from an EMBL/GenBank/DDBJ whole genome shotgun (WGS) entry which is preliminary data.</text>
</comment>
<feature type="compositionally biased region" description="Acidic residues" evidence="7">
    <location>
        <begin position="138"/>
        <end position="162"/>
    </location>
</feature>
<dbReference type="InterPro" id="IPR016053">
    <property type="entry name" value="Haem_Oase-like"/>
</dbReference>
<reference evidence="8" key="1">
    <citation type="submission" date="2022-08" db="EMBL/GenBank/DDBJ databases">
        <authorList>
            <person name="Gutierrez-Valencia J."/>
        </authorList>
    </citation>
    <scope>NUCLEOTIDE SEQUENCE</scope>
</reference>
<name>A0AAV0RKU0_9ROSI</name>
<evidence type="ECO:0000256" key="5">
    <source>
        <dbReference type="ARBA" id="ARBA00022640"/>
    </source>
</evidence>
<organism evidence="8 9">
    <name type="scientific">Linum tenue</name>
    <dbReference type="NCBI Taxonomy" id="586396"/>
    <lineage>
        <taxon>Eukaryota</taxon>
        <taxon>Viridiplantae</taxon>
        <taxon>Streptophyta</taxon>
        <taxon>Embryophyta</taxon>
        <taxon>Tracheophyta</taxon>
        <taxon>Spermatophyta</taxon>
        <taxon>Magnoliopsida</taxon>
        <taxon>eudicotyledons</taxon>
        <taxon>Gunneridae</taxon>
        <taxon>Pentapetalae</taxon>
        <taxon>rosids</taxon>
        <taxon>fabids</taxon>
        <taxon>Malpighiales</taxon>
        <taxon>Linaceae</taxon>
        <taxon>Linum</taxon>
    </lineage>
</organism>
<evidence type="ECO:0000313" key="9">
    <source>
        <dbReference type="Proteomes" id="UP001154282"/>
    </source>
</evidence>
<dbReference type="EMBL" id="CAMGYJ010000011">
    <property type="protein sequence ID" value="CAI0558250.1"/>
    <property type="molecule type" value="Genomic_DNA"/>
</dbReference>
<dbReference type="GO" id="GO:0006788">
    <property type="term" value="P:heme oxidation"/>
    <property type="evidence" value="ECO:0007669"/>
    <property type="project" value="InterPro"/>
</dbReference>
<dbReference type="SUPFAM" id="SSF48613">
    <property type="entry name" value="Heme oxygenase-like"/>
    <property type="match status" value="1"/>
</dbReference>
<keyword evidence="3" id="KW-0150">Chloroplast</keyword>
<sequence length="339" mass="37591">MLSFPFTALNSASSLQLPFHSLVLSSSQSKLAAVSTHHFLSLPVQRSRRNAGMGGGRRTPPAILCCSIPSSSSPAAGADASSSPAMTVAPPVVRKRKRYRKPYPGEVKGITEEMRFVAMRLRNIKGKYTHKNKTASDSDSDGGESQSSEEGEGAGEGNEAESETWMPSMEGFVKYLVASKLVFNTVERILDKSDDVSYTHFRKTGLERSEALEKDLQWLAEHHGIEIPKPSNQGVVYAQYLEHIAEGSAPLFLSHLYNIYFSHIAGGQVIATQVCDKLLEGEVLEFLQWEGDAEELLKGLREKVNMLGEHWSRDEKNRCLKETSKCFKYMGHIVRLIIL</sequence>
<comment type="subcellular location">
    <subcellularLocation>
        <location evidence="1">Plastid</location>
        <location evidence="1">Chloroplast</location>
    </subcellularLocation>
</comment>
<protein>
    <recommendedName>
        <fullName evidence="10">Inactive heme oxygenase 2, chloroplastic</fullName>
    </recommendedName>
</protein>
<dbReference type="GO" id="GO:0009507">
    <property type="term" value="C:chloroplast"/>
    <property type="evidence" value="ECO:0007669"/>
    <property type="project" value="UniProtKB-SubCell"/>
</dbReference>
<dbReference type="Gene3D" id="1.20.910.10">
    <property type="entry name" value="Heme oxygenase-like"/>
    <property type="match status" value="1"/>
</dbReference>
<feature type="region of interest" description="Disordered" evidence="7">
    <location>
        <begin position="128"/>
        <end position="162"/>
    </location>
</feature>
<proteinExistence type="inferred from homology"/>
<dbReference type="GO" id="GO:0004392">
    <property type="term" value="F:heme oxygenase (decyclizing) activity"/>
    <property type="evidence" value="ECO:0007669"/>
    <property type="project" value="InterPro"/>
</dbReference>
<dbReference type="PANTHER" id="PTHR35703">
    <property type="entry name" value="HEME OXYGENASE 1, CHLOROPLASTIC-RELATED"/>
    <property type="match status" value="1"/>
</dbReference>
<evidence type="ECO:0000256" key="1">
    <source>
        <dbReference type="ARBA" id="ARBA00004229"/>
    </source>
</evidence>
<keyword evidence="5" id="KW-0934">Plastid</keyword>
<keyword evidence="4" id="KW-0602">Photosynthesis</keyword>
<comment type="similarity">
    <text evidence="2">Belongs to the heme oxygenase family.</text>
</comment>
<dbReference type="InterPro" id="IPR016951">
    <property type="entry name" value="Haem_Oase_decyc_pln"/>
</dbReference>
<evidence type="ECO:0000256" key="4">
    <source>
        <dbReference type="ARBA" id="ARBA00022531"/>
    </source>
</evidence>
<keyword evidence="6" id="KW-0809">Transit peptide</keyword>
<evidence type="ECO:0000256" key="7">
    <source>
        <dbReference type="SAM" id="MobiDB-lite"/>
    </source>
</evidence>
<dbReference type="Proteomes" id="UP001154282">
    <property type="component" value="Unassembled WGS sequence"/>
</dbReference>
<gene>
    <name evidence="8" type="ORF">LITE_LOCUS48698</name>
</gene>
<dbReference type="CDD" id="cd19165">
    <property type="entry name" value="HemeO"/>
    <property type="match status" value="1"/>
</dbReference>
<accession>A0AAV0RKU0</accession>
<evidence type="ECO:0000256" key="3">
    <source>
        <dbReference type="ARBA" id="ARBA00022528"/>
    </source>
</evidence>
<dbReference type="InterPro" id="IPR002051">
    <property type="entry name" value="Haem_Oase"/>
</dbReference>
<evidence type="ECO:0000256" key="2">
    <source>
        <dbReference type="ARBA" id="ARBA00006134"/>
    </source>
</evidence>